<dbReference type="InterPro" id="IPR036457">
    <property type="entry name" value="PPM-type-like_dom_sf"/>
</dbReference>
<dbReference type="InterPro" id="IPR035965">
    <property type="entry name" value="PAS-like_dom_sf"/>
</dbReference>
<dbReference type="PROSITE" id="PS51746">
    <property type="entry name" value="PPM_2"/>
    <property type="match status" value="1"/>
</dbReference>
<dbReference type="GO" id="GO:0003723">
    <property type="term" value="F:RNA binding"/>
    <property type="evidence" value="ECO:0007669"/>
    <property type="project" value="InterPro"/>
</dbReference>
<dbReference type="Gene3D" id="3.60.40.10">
    <property type="entry name" value="PPM-type phosphatase domain"/>
    <property type="match status" value="1"/>
</dbReference>
<dbReference type="Pfam" id="PF08447">
    <property type="entry name" value="PAS_3"/>
    <property type="match status" value="1"/>
</dbReference>
<dbReference type="Pfam" id="PF07228">
    <property type="entry name" value="SpoIIE"/>
    <property type="match status" value="1"/>
</dbReference>
<dbReference type="PANTHER" id="PTHR43156:SF2">
    <property type="entry name" value="STAGE II SPORULATION PROTEIN E"/>
    <property type="match status" value="1"/>
</dbReference>
<dbReference type="SMART" id="SM00331">
    <property type="entry name" value="PP2C_SIG"/>
    <property type="match status" value="1"/>
</dbReference>
<dbReference type="InterPro" id="IPR005561">
    <property type="entry name" value="ANTAR"/>
</dbReference>
<dbReference type="SUPFAM" id="SSF55785">
    <property type="entry name" value="PYP-like sensor domain (PAS domain)"/>
    <property type="match status" value="1"/>
</dbReference>
<dbReference type="AlphaFoldDB" id="A0A1G7DU67"/>
<feature type="region of interest" description="Disordered" evidence="2">
    <location>
        <begin position="107"/>
        <end position="129"/>
    </location>
</feature>
<evidence type="ECO:0000256" key="1">
    <source>
        <dbReference type="ARBA" id="ARBA00022801"/>
    </source>
</evidence>
<dbReference type="SMART" id="SM01012">
    <property type="entry name" value="ANTAR"/>
    <property type="match status" value="1"/>
</dbReference>
<dbReference type="InterPro" id="IPR001932">
    <property type="entry name" value="PPM-type_phosphatase-like_dom"/>
</dbReference>
<keyword evidence="1" id="KW-0378">Hydrolase</keyword>
<evidence type="ECO:0000259" key="3">
    <source>
        <dbReference type="PROSITE" id="PS51746"/>
    </source>
</evidence>
<sequence>MTSDSALPERPSAEPSVVALAKTVAVQRAELDRLRTATTAAAVLERAKGAVMALTGRSAEAAHEELLRRAEAAGRTLAEECRLTLDGTAGGASVLAGAASGACADPAASDADAGSLPSPAEGTGLADAAEGAAPADPAVLARIAESLAGVSGPQEMARSLRAHLAEAVAADGVLLYAGLPAGGLRLAGYAGVADTVVAQWRHVPPLSGIAALEAIRRRRPYWLDVPGEEKKSWSLIGAPEHWPTRAWLPVLTEGGATASLGILRTTQAAFTPAAKALLRATARLCAERLRDFLTVPDHTDERLRDTVQSVFDALPGSAVLLLPVYSASGELEDFRIEAAAPRAVDIAGRRGRALVGLRVLACYPTLASEPLWEGYRRALDTGEPYEGEPFVYHEVVAGVPQNSAYSVRAVRFGKALVVTWVRHDASDREEQRLAELQRLGNLGWADWDLVGGRAVWSPQVYAILARDPARGPLSLTELPEHIAPDDASTVRRAVDELLSKGRPLDIPFRVGTLRGTRHLRLVAEPVTDADGVPLEVHGFLQDHTAQRSAELALVESERAMLTQHGALLAERTLADRLQHTLLPLPRQSLALAGLRVDVAYRPAQSGIHVGGDWFSAIELPDGSALFVVGDVAGHGIDAVATMAQLRFTAKGMIITGSTLTGALARLNALLLHTHDSNTTATLVLARYEPGPRRLTWAQAGHLPPLLLRGGGSRYLDRPKGVLLGARHDPSYTEAEFRLEPGDHLLFYTDGLVERPAEGLDEGLDRLARAASSLRAEGPGPLRPLLDTMLEGELRDDVCVLDVHLPVDAG</sequence>
<dbReference type="InterPro" id="IPR029016">
    <property type="entry name" value="GAF-like_dom_sf"/>
</dbReference>
<dbReference type="EMBL" id="FNAX01000002">
    <property type="protein sequence ID" value="SDE55013.1"/>
    <property type="molecule type" value="Genomic_DNA"/>
</dbReference>
<dbReference type="GO" id="GO:0016791">
    <property type="term" value="F:phosphatase activity"/>
    <property type="evidence" value="ECO:0007669"/>
    <property type="project" value="TreeGrafter"/>
</dbReference>
<name>A0A1G7DU67_9ACTN</name>
<dbReference type="InterPro" id="IPR013655">
    <property type="entry name" value="PAS_fold_3"/>
</dbReference>
<dbReference type="SUPFAM" id="SSF55781">
    <property type="entry name" value="GAF domain-like"/>
    <property type="match status" value="1"/>
</dbReference>
<feature type="domain" description="PPM-type phosphatase" evidence="3">
    <location>
        <begin position="597"/>
        <end position="804"/>
    </location>
</feature>
<dbReference type="PANTHER" id="PTHR43156">
    <property type="entry name" value="STAGE II SPORULATION PROTEIN E-RELATED"/>
    <property type="match status" value="1"/>
</dbReference>
<evidence type="ECO:0000313" key="4">
    <source>
        <dbReference type="EMBL" id="SDE55013.1"/>
    </source>
</evidence>
<dbReference type="InterPro" id="IPR052016">
    <property type="entry name" value="Bact_Sigma-Reg"/>
</dbReference>
<protein>
    <submittedName>
        <fullName evidence="4">Serine phosphatase RsbU, regulator of sigma subunit</fullName>
    </submittedName>
</protein>
<accession>A0A1G7DU67</accession>
<gene>
    <name evidence="4" type="ORF">SAMN05216260_102333</name>
</gene>
<organism evidence="4 5">
    <name type="scientific">Streptomyces griseoaurantiacus</name>
    <dbReference type="NCBI Taxonomy" id="68213"/>
    <lineage>
        <taxon>Bacteria</taxon>
        <taxon>Bacillati</taxon>
        <taxon>Actinomycetota</taxon>
        <taxon>Actinomycetes</taxon>
        <taxon>Kitasatosporales</taxon>
        <taxon>Streptomycetaceae</taxon>
        <taxon>Streptomyces</taxon>
        <taxon>Streptomyces aurantiacus group</taxon>
    </lineage>
</organism>
<dbReference type="SUPFAM" id="SSF81606">
    <property type="entry name" value="PP2C-like"/>
    <property type="match status" value="1"/>
</dbReference>
<evidence type="ECO:0000313" key="5">
    <source>
        <dbReference type="Proteomes" id="UP000198614"/>
    </source>
</evidence>
<proteinExistence type="predicted"/>
<dbReference type="Gene3D" id="3.30.450.20">
    <property type="entry name" value="PAS domain"/>
    <property type="match status" value="2"/>
</dbReference>
<dbReference type="Gene3D" id="3.30.450.40">
    <property type="match status" value="1"/>
</dbReference>
<dbReference type="Proteomes" id="UP000198614">
    <property type="component" value="Unassembled WGS sequence"/>
</dbReference>
<reference evidence="4 5" key="1">
    <citation type="submission" date="2016-10" db="EMBL/GenBank/DDBJ databases">
        <authorList>
            <person name="de Groot N.N."/>
        </authorList>
    </citation>
    <scope>NUCLEOTIDE SEQUENCE [LARGE SCALE GENOMIC DNA]</scope>
    <source>
        <strain evidence="4 5">CGMCC 4.1859</strain>
    </source>
</reference>
<evidence type="ECO:0000256" key="2">
    <source>
        <dbReference type="SAM" id="MobiDB-lite"/>
    </source>
</evidence>